<dbReference type="RefSeq" id="WP_012167316.1">
    <property type="nucleotide sequence ID" value="NC_009928.1"/>
</dbReference>
<gene>
    <name evidence="2" type="ordered locus">AM1_C0039</name>
</gene>
<keyword evidence="3" id="KW-1185">Reference proteome</keyword>
<reference evidence="2 3" key="1">
    <citation type="journal article" date="2008" name="Proc. Natl. Acad. Sci. U.S.A.">
        <title>Niche adaptation and genome expansion in the chlorophyll d-producing cyanobacterium Acaryochloris marina.</title>
        <authorList>
            <person name="Swingley W.D."/>
            <person name="Chen M."/>
            <person name="Cheung P.C."/>
            <person name="Conrad A.L."/>
            <person name="Dejesa L.C."/>
            <person name="Hao J."/>
            <person name="Honchak B.M."/>
            <person name="Karbach L.E."/>
            <person name="Kurdoglu A."/>
            <person name="Lahiri S."/>
            <person name="Mastrian S.D."/>
            <person name="Miyashita H."/>
            <person name="Page L."/>
            <person name="Ramakrishna P."/>
            <person name="Satoh S."/>
            <person name="Sattley W.M."/>
            <person name="Shimada Y."/>
            <person name="Taylor H.L."/>
            <person name="Tomo T."/>
            <person name="Tsuchiya T."/>
            <person name="Wang Z.T."/>
            <person name="Raymond J."/>
            <person name="Mimuro M."/>
            <person name="Blankenship R.E."/>
            <person name="Touchman J.W."/>
        </authorList>
    </citation>
    <scope>NUCLEOTIDE SEQUENCE [LARGE SCALE GENOMIC DNA]</scope>
    <source>
        <strain evidence="3">MBIC 11017</strain>
        <plasmid evidence="3">Plasmid pREB3</plasmid>
    </source>
</reference>
<sequence length="146" mass="16483">MLTINTDSGKSRGGSNDLQNSDQLDPQVIQEYRERYLQIAWKVQGLMSMPVLYTYDQLYRHGCDHPKLSERIDALVSLELRLSGYSKDDQVNILLYGPYIQAQMLDHSMSESGARDYIRQRLAIAPTPPAPLKELSQIQVAPTTAA</sequence>
<evidence type="ECO:0000313" key="3">
    <source>
        <dbReference type="Proteomes" id="UP000000268"/>
    </source>
</evidence>
<protein>
    <submittedName>
        <fullName evidence="2">Uncharacterized protein</fullName>
    </submittedName>
</protein>
<evidence type="ECO:0000256" key="1">
    <source>
        <dbReference type="SAM" id="MobiDB-lite"/>
    </source>
</evidence>
<dbReference type="AlphaFoldDB" id="A8ZMD8"/>
<evidence type="ECO:0000313" key="2">
    <source>
        <dbReference type="EMBL" id="ABW32349.1"/>
    </source>
</evidence>
<keyword evidence="2" id="KW-0614">Plasmid</keyword>
<dbReference type="OrthoDB" id="9829546at2"/>
<feature type="region of interest" description="Disordered" evidence="1">
    <location>
        <begin position="1"/>
        <end position="24"/>
    </location>
</feature>
<name>A8ZMD8_ACAM1</name>
<accession>A8ZMD8</accession>
<dbReference type="HOGENOM" id="CLU_1830703_0_0_3"/>
<dbReference type="Proteomes" id="UP000000268">
    <property type="component" value="Plasmid pREB3"/>
</dbReference>
<dbReference type="KEGG" id="amr:AM1_C0039"/>
<organism evidence="2 3">
    <name type="scientific">Acaryochloris marina (strain MBIC 11017)</name>
    <dbReference type="NCBI Taxonomy" id="329726"/>
    <lineage>
        <taxon>Bacteria</taxon>
        <taxon>Bacillati</taxon>
        <taxon>Cyanobacteriota</taxon>
        <taxon>Cyanophyceae</taxon>
        <taxon>Acaryochloridales</taxon>
        <taxon>Acaryochloridaceae</taxon>
        <taxon>Acaryochloris</taxon>
    </lineage>
</organism>
<geneLocation type="plasmid" evidence="2 3">
    <name>pREB3</name>
</geneLocation>
<dbReference type="EMBL" id="CP000840">
    <property type="protein sequence ID" value="ABW32349.1"/>
    <property type="molecule type" value="Genomic_DNA"/>
</dbReference>
<proteinExistence type="predicted"/>